<dbReference type="Proteomes" id="UP000034701">
    <property type="component" value="Unassembled WGS sequence"/>
</dbReference>
<dbReference type="Gene3D" id="3.40.50.720">
    <property type="entry name" value="NAD(P)-binding Rossmann-like Domain"/>
    <property type="match status" value="1"/>
</dbReference>
<evidence type="ECO:0000259" key="2">
    <source>
        <dbReference type="Pfam" id="PF08245"/>
    </source>
</evidence>
<dbReference type="InterPro" id="IPR000713">
    <property type="entry name" value="Mur_ligase_N"/>
</dbReference>
<evidence type="ECO:0008006" key="5">
    <source>
        <dbReference type="Google" id="ProtNLM"/>
    </source>
</evidence>
<accession>A0A0G0GV52</accession>
<dbReference type="SUPFAM" id="SSF51984">
    <property type="entry name" value="MurCD N-terminal domain"/>
    <property type="match status" value="1"/>
</dbReference>
<dbReference type="EMBL" id="LBTA01000049">
    <property type="protein sequence ID" value="KKQ30120.1"/>
    <property type="molecule type" value="Genomic_DNA"/>
</dbReference>
<dbReference type="PANTHER" id="PTHR43445:SF5">
    <property type="entry name" value="UDP-N-ACETYLMURAMATE--L-ALANYL-GAMMA-D-GLUTAMYL-MESO-2,6-DIAMINOHEPTANDIOATE LIGASE"/>
    <property type="match status" value="1"/>
</dbReference>
<gene>
    <name evidence="3" type="ORF">US45_C0049G0005</name>
</gene>
<comment type="caution">
    <text evidence="3">The sequence shown here is derived from an EMBL/GenBank/DDBJ whole genome shotgun (WGS) entry which is preliminary data.</text>
</comment>
<dbReference type="InterPro" id="IPR036615">
    <property type="entry name" value="Mur_ligase_C_dom_sf"/>
</dbReference>
<organism evidence="3 4">
    <name type="scientific">Candidatus Nomurabacteria bacterium GW2011_GWA1_37_20</name>
    <dbReference type="NCBI Taxonomy" id="1618729"/>
    <lineage>
        <taxon>Bacteria</taxon>
        <taxon>Candidatus Nomuraibacteriota</taxon>
    </lineage>
</organism>
<feature type="domain" description="Mur ligase N-terminal catalytic" evidence="1">
    <location>
        <begin position="11"/>
        <end position="112"/>
    </location>
</feature>
<dbReference type="Gene3D" id="3.90.190.20">
    <property type="entry name" value="Mur ligase, C-terminal domain"/>
    <property type="match status" value="1"/>
</dbReference>
<dbReference type="SUPFAM" id="SSF53244">
    <property type="entry name" value="MurD-like peptide ligases, peptide-binding domain"/>
    <property type="match status" value="1"/>
</dbReference>
<dbReference type="AlphaFoldDB" id="A0A0G0GV52"/>
<sequence>MNKKTIKSKKAHLIGICGKGMSALALILRQKGWTVTGSDEGFYDPIHSMLKKNKIKVMSPYSARNIPEDASLIVTGGKFTNFSAERNEEIRITLAKGKKIKSVPEVLAELSSKTENTIIAGSFGKSTTTALLSWCLINSKKDPSYFIGAVPIGFKKNAHIGKSGHFIMEGDEYPSSNWDNISKFLHMRPKNLILISAEHDHMNVFPTEKSYLKPYQKLISILPKKGLIMANSEGKNVGNIAKKAKCKVVNYSLHNKSSWHAENIIYGEKTSFDLFKGKDKIINLETILLGNHNIENIIGISAFLLEKKLITKEELKRAVKTFKGLSGRLDLKTKKSSVLVYEGFGSSYVKAKSVFDALKLHFPNKKIISVFEPHSSSWSNTLAKKWYKNIFNGVNKIIMLPPPAHRAKNPNQMTFQEIIKEVKKHNKKIYKTESEKEVLVLLKNKARKNDIIVLISSGSLYGLTASVPRLMEKMFPKKLS</sequence>
<dbReference type="GO" id="GO:0016881">
    <property type="term" value="F:acid-amino acid ligase activity"/>
    <property type="evidence" value="ECO:0007669"/>
    <property type="project" value="InterPro"/>
</dbReference>
<evidence type="ECO:0000313" key="3">
    <source>
        <dbReference type="EMBL" id="KKQ30120.1"/>
    </source>
</evidence>
<dbReference type="SUPFAM" id="SSF53623">
    <property type="entry name" value="MurD-like peptide ligases, catalytic domain"/>
    <property type="match status" value="1"/>
</dbReference>
<dbReference type="Pfam" id="PF08245">
    <property type="entry name" value="Mur_ligase_M"/>
    <property type="match status" value="1"/>
</dbReference>
<reference evidence="3 4" key="1">
    <citation type="journal article" date="2015" name="Nature">
        <title>rRNA introns, odd ribosomes, and small enigmatic genomes across a large radiation of phyla.</title>
        <authorList>
            <person name="Brown C.T."/>
            <person name="Hug L.A."/>
            <person name="Thomas B.C."/>
            <person name="Sharon I."/>
            <person name="Castelle C.J."/>
            <person name="Singh A."/>
            <person name="Wilkins M.J."/>
            <person name="Williams K.H."/>
            <person name="Banfield J.F."/>
        </authorList>
    </citation>
    <scope>NUCLEOTIDE SEQUENCE [LARGE SCALE GENOMIC DNA]</scope>
</reference>
<dbReference type="GO" id="GO:0005524">
    <property type="term" value="F:ATP binding"/>
    <property type="evidence" value="ECO:0007669"/>
    <property type="project" value="InterPro"/>
</dbReference>
<protein>
    <recommendedName>
        <fullName evidence="5">UDP-N-acetylmuramate:L-alanyl-gamma-D-glutamyl-meso-diaminopimelate ligase</fullName>
    </recommendedName>
</protein>
<dbReference type="InterPro" id="IPR013221">
    <property type="entry name" value="Mur_ligase_cen"/>
</dbReference>
<name>A0A0G0GV52_9BACT</name>
<proteinExistence type="predicted"/>
<dbReference type="Gene3D" id="3.40.1190.10">
    <property type="entry name" value="Mur-like, catalytic domain"/>
    <property type="match status" value="1"/>
</dbReference>
<dbReference type="Pfam" id="PF01225">
    <property type="entry name" value="Mur_ligase"/>
    <property type="match status" value="1"/>
</dbReference>
<evidence type="ECO:0000313" key="4">
    <source>
        <dbReference type="Proteomes" id="UP000034701"/>
    </source>
</evidence>
<feature type="domain" description="Mur ligase central" evidence="2">
    <location>
        <begin position="119"/>
        <end position="298"/>
    </location>
</feature>
<dbReference type="PANTHER" id="PTHR43445">
    <property type="entry name" value="UDP-N-ACETYLMURAMATE--L-ALANINE LIGASE-RELATED"/>
    <property type="match status" value="1"/>
</dbReference>
<dbReference type="InterPro" id="IPR036565">
    <property type="entry name" value="Mur-like_cat_sf"/>
</dbReference>
<evidence type="ECO:0000259" key="1">
    <source>
        <dbReference type="Pfam" id="PF01225"/>
    </source>
</evidence>
<dbReference type="InterPro" id="IPR050061">
    <property type="entry name" value="MurCDEF_pg_biosynth"/>
</dbReference>